<keyword evidence="1" id="KW-1133">Transmembrane helix</keyword>
<dbReference type="Gene3D" id="2.60.120.1440">
    <property type="match status" value="1"/>
</dbReference>
<dbReference type="InterPro" id="IPR012373">
    <property type="entry name" value="Ferrdict_sens_TM"/>
</dbReference>
<dbReference type="InterPro" id="IPR032508">
    <property type="entry name" value="FecR_C"/>
</dbReference>
<gene>
    <name evidence="4" type="ORF">C4F40_11150</name>
</gene>
<accession>A0ABR9T7H6</accession>
<organism evidence="4 5">
    <name type="scientific">Sphingobacterium pedocola</name>
    <dbReference type="NCBI Taxonomy" id="2082722"/>
    <lineage>
        <taxon>Bacteria</taxon>
        <taxon>Pseudomonadati</taxon>
        <taxon>Bacteroidota</taxon>
        <taxon>Sphingobacteriia</taxon>
        <taxon>Sphingobacteriales</taxon>
        <taxon>Sphingobacteriaceae</taxon>
        <taxon>Sphingobacterium</taxon>
    </lineage>
</organism>
<dbReference type="Pfam" id="PF04773">
    <property type="entry name" value="FecR"/>
    <property type="match status" value="1"/>
</dbReference>
<sequence length="357" mass="41910">MKKELITKYILGEGTMEERYLVEQWLKEDTDHENEYLDMKKELITKYILGEGTMEERYLVEQWLKEDTDHENEYLDMKKAWELGREMNPPAEVDIDRAWINFVNLKDKKYNARVLTPIEKIMSIGWWKIAAAVAIVSLFPILITSSYNQKEHFKTGSYTQHSKLPDGSAVSMNKRSELSYRSSLFNRNRRVNLVQGEAFFDVKKDMERPFIIETGKTTITVLGTSFHVRRGKQETEVIVATGSVKVNYADQELVLTPKQTLIIQDTVHTKVKVDTVPDQLYKYYVHQEFIFENTPLSRVMNVLSRAYDQQFVLDNPEHEKLLLTATFREQNISEIIHVIVRTFDLKVEKRGNEYHIK</sequence>
<dbReference type="PANTHER" id="PTHR30273:SF2">
    <property type="entry name" value="PROTEIN FECR"/>
    <property type="match status" value="1"/>
</dbReference>
<dbReference type="PANTHER" id="PTHR30273">
    <property type="entry name" value="PERIPLASMIC SIGNAL SENSOR AND SIGMA FACTOR ACTIVATOR FECR-RELATED"/>
    <property type="match status" value="1"/>
</dbReference>
<dbReference type="RefSeq" id="WP_196938502.1">
    <property type="nucleotide sequence ID" value="NZ_MU158689.1"/>
</dbReference>
<feature type="transmembrane region" description="Helical" evidence="1">
    <location>
        <begin position="125"/>
        <end position="143"/>
    </location>
</feature>
<reference evidence="4 5" key="1">
    <citation type="submission" date="2018-02" db="EMBL/GenBank/DDBJ databases">
        <title>Sphingobacterium KA21.</title>
        <authorList>
            <person name="Vasarhelyi B.M."/>
            <person name="Deshmukh S."/>
            <person name="Balint B."/>
            <person name="Kukolya J."/>
        </authorList>
    </citation>
    <scope>NUCLEOTIDE SEQUENCE [LARGE SCALE GENOMIC DNA]</scope>
    <source>
        <strain evidence="4 5">Ka21</strain>
    </source>
</reference>
<evidence type="ECO:0000313" key="4">
    <source>
        <dbReference type="EMBL" id="MBE8721280.1"/>
    </source>
</evidence>
<evidence type="ECO:0000313" key="5">
    <source>
        <dbReference type="Proteomes" id="UP000618319"/>
    </source>
</evidence>
<dbReference type="Proteomes" id="UP000618319">
    <property type="component" value="Unassembled WGS sequence"/>
</dbReference>
<keyword evidence="1" id="KW-0812">Transmembrane</keyword>
<proteinExistence type="predicted"/>
<dbReference type="InterPro" id="IPR006860">
    <property type="entry name" value="FecR"/>
</dbReference>
<dbReference type="EMBL" id="PSKQ01000019">
    <property type="protein sequence ID" value="MBE8721280.1"/>
    <property type="molecule type" value="Genomic_DNA"/>
</dbReference>
<evidence type="ECO:0000256" key="1">
    <source>
        <dbReference type="SAM" id="Phobius"/>
    </source>
</evidence>
<dbReference type="Pfam" id="PF16344">
    <property type="entry name" value="FecR_C"/>
    <property type="match status" value="1"/>
</dbReference>
<name>A0ABR9T7H6_9SPHI</name>
<evidence type="ECO:0008006" key="6">
    <source>
        <dbReference type="Google" id="ProtNLM"/>
    </source>
</evidence>
<evidence type="ECO:0000259" key="2">
    <source>
        <dbReference type="Pfam" id="PF04773"/>
    </source>
</evidence>
<evidence type="ECO:0000259" key="3">
    <source>
        <dbReference type="Pfam" id="PF16344"/>
    </source>
</evidence>
<feature type="domain" description="Protein FecR C-terminal" evidence="3">
    <location>
        <begin position="288"/>
        <end position="356"/>
    </location>
</feature>
<dbReference type="PIRSF" id="PIRSF018266">
    <property type="entry name" value="FecR"/>
    <property type="match status" value="1"/>
</dbReference>
<feature type="domain" description="FecR protein" evidence="2">
    <location>
        <begin position="161"/>
        <end position="245"/>
    </location>
</feature>
<keyword evidence="5" id="KW-1185">Reference proteome</keyword>
<protein>
    <recommendedName>
        <fullName evidence="6">FecR protein domain-containing protein</fullName>
    </recommendedName>
</protein>
<comment type="caution">
    <text evidence="4">The sequence shown here is derived from an EMBL/GenBank/DDBJ whole genome shotgun (WGS) entry which is preliminary data.</text>
</comment>
<dbReference type="Gene3D" id="3.55.50.30">
    <property type="match status" value="1"/>
</dbReference>
<keyword evidence="1" id="KW-0472">Membrane</keyword>